<proteinExistence type="predicted"/>
<dbReference type="EMBL" id="CP000302">
    <property type="protein sequence ID" value="ABE55798.1"/>
    <property type="molecule type" value="Genomic_DNA"/>
</dbReference>
<evidence type="ECO:0000313" key="8">
    <source>
        <dbReference type="Proteomes" id="UP000001982"/>
    </source>
</evidence>
<evidence type="ECO:0000256" key="3">
    <source>
        <dbReference type="ARBA" id="ARBA00034247"/>
    </source>
</evidence>
<dbReference type="SUPFAM" id="SSF52172">
    <property type="entry name" value="CheY-like"/>
    <property type="match status" value="2"/>
</dbReference>
<dbReference type="InterPro" id="IPR029787">
    <property type="entry name" value="Nucleotide_cyclase"/>
</dbReference>
<dbReference type="NCBIfam" id="TIGR00254">
    <property type="entry name" value="GGDEF"/>
    <property type="match status" value="1"/>
</dbReference>
<feature type="domain" description="Response regulatory" evidence="5">
    <location>
        <begin position="124"/>
        <end position="239"/>
    </location>
</feature>
<evidence type="ECO:0000256" key="4">
    <source>
        <dbReference type="PROSITE-ProRule" id="PRU00169"/>
    </source>
</evidence>
<dbReference type="SMART" id="SM00448">
    <property type="entry name" value="REC"/>
    <property type="match status" value="2"/>
</dbReference>
<dbReference type="GO" id="GO:0052621">
    <property type="term" value="F:diguanylate cyclase activity"/>
    <property type="evidence" value="ECO:0007669"/>
    <property type="project" value="UniProtKB-EC"/>
</dbReference>
<keyword evidence="8" id="KW-1185">Reference proteome</keyword>
<dbReference type="eggNOG" id="COG0745">
    <property type="taxonomic scope" value="Bacteria"/>
</dbReference>
<dbReference type="Gene3D" id="3.30.70.270">
    <property type="match status" value="1"/>
</dbReference>
<evidence type="ECO:0000259" key="5">
    <source>
        <dbReference type="PROSITE" id="PS50110"/>
    </source>
</evidence>
<dbReference type="KEGG" id="sdn:Sden_2518"/>
<dbReference type="PANTHER" id="PTHR45138:SF9">
    <property type="entry name" value="DIGUANYLATE CYCLASE DGCM-RELATED"/>
    <property type="match status" value="1"/>
</dbReference>
<gene>
    <name evidence="7" type="ordered locus">Sden_2518</name>
</gene>
<feature type="modified residue" description="4-aspartylphosphate" evidence="4">
    <location>
        <position position="52"/>
    </location>
</feature>
<reference evidence="7 8" key="1">
    <citation type="submission" date="2006-03" db="EMBL/GenBank/DDBJ databases">
        <title>Complete sequence of Shewanella denitrificans OS217.</title>
        <authorList>
            <consortium name="US DOE Joint Genome Institute"/>
            <person name="Copeland A."/>
            <person name="Lucas S."/>
            <person name="Lapidus A."/>
            <person name="Barry K."/>
            <person name="Detter J.C."/>
            <person name="Glavina del Rio T."/>
            <person name="Hammon N."/>
            <person name="Israni S."/>
            <person name="Dalin E."/>
            <person name="Tice H."/>
            <person name="Pitluck S."/>
            <person name="Brettin T."/>
            <person name="Bruce D."/>
            <person name="Han C."/>
            <person name="Tapia R."/>
            <person name="Gilna P."/>
            <person name="Kiss H."/>
            <person name="Schmutz J."/>
            <person name="Larimer F."/>
            <person name="Land M."/>
            <person name="Hauser L."/>
            <person name="Kyrpides N."/>
            <person name="Lykidis A."/>
            <person name="Richardson P."/>
        </authorList>
    </citation>
    <scope>NUCLEOTIDE SEQUENCE [LARGE SCALE GENOMIC DNA]</scope>
    <source>
        <strain evidence="8">OS217 / ATCC BAA-1090 / DSM 15013</strain>
    </source>
</reference>
<dbReference type="OrthoDB" id="9812260at2"/>
<dbReference type="InterPro" id="IPR011006">
    <property type="entry name" value="CheY-like_superfamily"/>
</dbReference>
<dbReference type="STRING" id="318161.Sden_2518"/>
<dbReference type="PANTHER" id="PTHR45138">
    <property type="entry name" value="REGULATORY COMPONENTS OF SENSORY TRANSDUCTION SYSTEM"/>
    <property type="match status" value="1"/>
</dbReference>
<dbReference type="GO" id="GO:0043709">
    <property type="term" value="P:cell adhesion involved in single-species biofilm formation"/>
    <property type="evidence" value="ECO:0007669"/>
    <property type="project" value="TreeGrafter"/>
</dbReference>
<feature type="domain" description="Response regulatory" evidence="5">
    <location>
        <begin position="2"/>
        <end position="116"/>
    </location>
</feature>
<dbReference type="GO" id="GO:1902201">
    <property type="term" value="P:negative regulation of bacterial-type flagellum-dependent cell motility"/>
    <property type="evidence" value="ECO:0007669"/>
    <property type="project" value="TreeGrafter"/>
</dbReference>
<dbReference type="Pfam" id="PF00072">
    <property type="entry name" value="Response_reg"/>
    <property type="match status" value="2"/>
</dbReference>
<dbReference type="SUPFAM" id="SSF55073">
    <property type="entry name" value="Nucleotide cyclase"/>
    <property type="match status" value="1"/>
</dbReference>
<sequence>MRILIVEDSTTVSKILQHYIVQEIGCEVDTAADLTSAIALLDKHSYFVVVADLVLPDAQHGEIVKLVRSAYQTPCIALTGQFNEELRTELLTMGIVDYILKENRYSYQYVAKLIARLYRNKDVKVLIAEQSVISRKFVKLLLEQHLFQVIEVEDGAEALTVLAEQKDIRLLITDYDMPNLNGADLVIKLREEYEREDLAIIGLASDASLSARFIKNGANDFLQKPFVHEEFHCRINNTLDAQDMMKMLWEKANRDFLTKVFTRRYFFSHYQDEHEEQGCFSLALLDIDFFKKVNDTHGHDVGDEVLMVFASRLTEAFGHKFTVARFGGEEFVVAFKGLDIEKTITLMEAFRQHNEQKSVKTSAGELIVTFSCGLAAFGDELIDDVLIRADEALYEAKQQGRNRIVMH</sequence>
<evidence type="ECO:0000313" key="7">
    <source>
        <dbReference type="EMBL" id="ABE55798.1"/>
    </source>
</evidence>
<feature type="modified residue" description="4-aspartylphosphate" evidence="4">
    <location>
        <position position="174"/>
    </location>
</feature>
<dbReference type="Gene3D" id="3.40.50.2300">
    <property type="match status" value="2"/>
</dbReference>
<protein>
    <recommendedName>
        <fullName evidence="2">diguanylate cyclase</fullName>
        <ecNumber evidence="2">2.7.7.65</ecNumber>
    </recommendedName>
</protein>
<dbReference type="PROSITE" id="PS50887">
    <property type="entry name" value="GGDEF"/>
    <property type="match status" value="1"/>
</dbReference>
<comment type="catalytic activity">
    <reaction evidence="3">
        <text>2 GTP = 3',3'-c-di-GMP + 2 diphosphate</text>
        <dbReference type="Rhea" id="RHEA:24898"/>
        <dbReference type="ChEBI" id="CHEBI:33019"/>
        <dbReference type="ChEBI" id="CHEBI:37565"/>
        <dbReference type="ChEBI" id="CHEBI:58805"/>
        <dbReference type="EC" id="2.7.7.65"/>
    </reaction>
</comment>
<dbReference type="SMART" id="SM00267">
    <property type="entry name" value="GGDEF"/>
    <property type="match status" value="1"/>
</dbReference>
<dbReference type="Pfam" id="PF00990">
    <property type="entry name" value="GGDEF"/>
    <property type="match status" value="1"/>
</dbReference>
<comment type="cofactor">
    <cofactor evidence="1">
        <name>Mg(2+)</name>
        <dbReference type="ChEBI" id="CHEBI:18420"/>
    </cofactor>
</comment>
<dbReference type="PROSITE" id="PS50110">
    <property type="entry name" value="RESPONSE_REGULATORY"/>
    <property type="match status" value="2"/>
</dbReference>
<dbReference type="HOGENOM" id="CLU_000445_11_28_6"/>
<evidence type="ECO:0000256" key="1">
    <source>
        <dbReference type="ARBA" id="ARBA00001946"/>
    </source>
</evidence>
<organism evidence="7 8">
    <name type="scientific">Shewanella denitrificans (strain OS217 / ATCC BAA-1090 / DSM 15013)</name>
    <dbReference type="NCBI Taxonomy" id="318161"/>
    <lineage>
        <taxon>Bacteria</taxon>
        <taxon>Pseudomonadati</taxon>
        <taxon>Pseudomonadota</taxon>
        <taxon>Gammaproteobacteria</taxon>
        <taxon>Alteromonadales</taxon>
        <taxon>Shewanellaceae</taxon>
        <taxon>Shewanella</taxon>
    </lineage>
</organism>
<dbReference type="EC" id="2.7.7.65" evidence="2"/>
<dbReference type="GO" id="GO:0000160">
    <property type="term" value="P:phosphorelay signal transduction system"/>
    <property type="evidence" value="ECO:0007669"/>
    <property type="project" value="InterPro"/>
</dbReference>
<evidence type="ECO:0000256" key="2">
    <source>
        <dbReference type="ARBA" id="ARBA00012528"/>
    </source>
</evidence>
<keyword evidence="4" id="KW-0597">Phosphoprotein</keyword>
<feature type="domain" description="GGDEF" evidence="6">
    <location>
        <begin position="278"/>
        <end position="407"/>
    </location>
</feature>
<dbReference type="InterPro" id="IPR043128">
    <property type="entry name" value="Rev_trsase/Diguanyl_cyclase"/>
</dbReference>
<dbReference type="GO" id="GO:0005886">
    <property type="term" value="C:plasma membrane"/>
    <property type="evidence" value="ECO:0007669"/>
    <property type="project" value="TreeGrafter"/>
</dbReference>
<dbReference type="eggNOG" id="COG3706">
    <property type="taxonomic scope" value="Bacteria"/>
</dbReference>
<accession>Q12L78</accession>
<dbReference type="InterPro" id="IPR001789">
    <property type="entry name" value="Sig_transdc_resp-reg_receiver"/>
</dbReference>
<dbReference type="InterPro" id="IPR050469">
    <property type="entry name" value="Diguanylate_Cyclase"/>
</dbReference>
<dbReference type="Proteomes" id="UP000001982">
    <property type="component" value="Chromosome"/>
</dbReference>
<dbReference type="CDD" id="cd01949">
    <property type="entry name" value="GGDEF"/>
    <property type="match status" value="1"/>
</dbReference>
<dbReference type="FunFam" id="3.30.70.270:FF:000001">
    <property type="entry name" value="Diguanylate cyclase domain protein"/>
    <property type="match status" value="1"/>
</dbReference>
<dbReference type="InterPro" id="IPR000160">
    <property type="entry name" value="GGDEF_dom"/>
</dbReference>
<name>Q12L78_SHEDO</name>
<evidence type="ECO:0000259" key="6">
    <source>
        <dbReference type="PROSITE" id="PS50887"/>
    </source>
</evidence>
<dbReference type="RefSeq" id="WP_011496949.1">
    <property type="nucleotide sequence ID" value="NC_007954.1"/>
</dbReference>
<dbReference type="AlphaFoldDB" id="Q12L78"/>